<evidence type="ECO:0000259" key="2">
    <source>
        <dbReference type="Pfam" id="PF23076"/>
    </source>
</evidence>
<dbReference type="Pfam" id="PF23076">
    <property type="entry name" value="PH_FT_C"/>
    <property type="match status" value="1"/>
</dbReference>
<name>A0A2J6QSX3_HYAVF</name>
<protein>
    <submittedName>
        <fullName evidence="3">Uncharacterized protein</fullName>
    </submittedName>
</protein>
<keyword evidence="4" id="KW-1185">Reference proteome</keyword>
<dbReference type="AlphaFoldDB" id="A0A2J6QSX3"/>
<proteinExistence type="predicted"/>
<feature type="domain" description="PH" evidence="1">
    <location>
        <begin position="227"/>
        <end position="318"/>
    </location>
</feature>
<dbReference type="InterPro" id="IPR057081">
    <property type="entry name" value="PH_N"/>
</dbReference>
<evidence type="ECO:0000259" key="1">
    <source>
        <dbReference type="Pfam" id="PF23074"/>
    </source>
</evidence>
<evidence type="ECO:0000313" key="4">
    <source>
        <dbReference type="Proteomes" id="UP000235786"/>
    </source>
</evidence>
<organism evidence="3 4">
    <name type="scientific">Hyaloscypha variabilis (strain UAMH 11265 / GT02V1 / F)</name>
    <name type="common">Meliniomyces variabilis</name>
    <dbReference type="NCBI Taxonomy" id="1149755"/>
    <lineage>
        <taxon>Eukaryota</taxon>
        <taxon>Fungi</taxon>
        <taxon>Dikarya</taxon>
        <taxon>Ascomycota</taxon>
        <taxon>Pezizomycotina</taxon>
        <taxon>Leotiomycetes</taxon>
        <taxon>Helotiales</taxon>
        <taxon>Hyaloscyphaceae</taxon>
        <taxon>Hyaloscypha</taxon>
        <taxon>Hyaloscypha variabilis</taxon>
    </lineage>
</organism>
<reference evidence="3 4" key="1">
    <citation type="submission" date="2016-04" db="EMBL/GenBank/DDBJ databases">
        <title>A degradative enzymes factory behind the ericoid mycorrhizal symbiosis.</title>
        <authorList>
            <consortium name="DOE Joint Genome Institute"/>
            <person name="Martino E."/>
            <person name="Morin E."/>
            <person name="Grelet G."/>
            <person name="Kuo A."/>
            <person name="Kohler A."/>
            <person name="Daghino S."/>
            <person name="Barry K."/>
            <person name="Choi C."/>
            <person name="Cichocki N."/>
            <person name="Clum A."/>
            <person name="Copeland A."/>
            <person name="Hainaut M."/>
            <person name="Haridas S."/>
            <person name="Labutti K."/>
            <person name="Lindquist E."/>
            <person name="Lipzen A."/>
            <person name="Khouja H.-R."/>
            <person name="Murat C."/>
            <person name="Ohm R."/>
            <person name="Olson A."/>
            <person name="Spatafora J."/>
            <person name="Veneault-Fourrey C."/>
            <person name="Henrissat B."/>
            <person name="Grigoriev I."/>
            <person name="Martin F."/>
            <person name="Perotto S."/>
        </authorList>
    </citation>
    <scope>NUCLEOTIDE SEQUENCE [LARGE SCALE GENOMIC DNA]</scope>
    <source>
        <strain evidence="3 4">F</strain>
    </source>
</reference>
<sequence length="414" mass="48174">MEELLGCWREAQRADKVSEGLLRIRANLDQEFHDEITAVLREVESVSRLLRDVYDLFPIYRSRIPIVVYYLNVLLPPIQRTIKEMSLYLEHENLPARAQWTLMSDRLSHQGGMSLGARFVMFVGFLVQTVRLLSRHPSANVFRSVLYDATALELLRLRTLRLRTLQNIPEPLSPMRPHAAPPHPTAADLEKRHWAEKIFDNAPGSTTRLKHLRESQCFGPLMVETRLGISLGSCALFKLPFEKNRISVIFFLVPESPDTIRVLCRWIDKYNNPMYSCFGVHELEIRRKGSSLQLRRWSPTRGHPTLWLALFFKTWESMFSVSYIKGKSLTMGSNTPCPSSKTKVVEQYVYSLLASPDWIKRRSRHRIWLKDFSPYVFCDAYKKRHQLRKNGAFEVYFLNEKGSYLLFDAAHQAV</sequence>
<dbReference type="InterPro" id="IPR057082">
    <property type="entry name" value="PH_C"/>
</dbReference>
<accession>A0A2J6QSX3</accession>
<feature type="domain" description="PH" evidence="2">
    <location>
        <begin position="348"/>
        <end position="402"/>
    </location>
</feature>
<dbReference type="Proteomes" id="UP000235786">
    <property type="component" value="Unassembled WGS sequence"/>
</dbReference>
<dbReference type="OrthoDB" id="5345571at2759"/>
<gene>
    <name evidence="3" type="ORF">L207DRAFT_445552</name>
</gene>
<dbReference type="EMBL" id="KZ613975">
    <property type="protein sequence ID" value="PMD29368.1"/>
    <property type="molecule type" value="Genomic_DNA"/>
</dbReference>
<dbReference type="Pfam" id="PF23074">
    <property type="entry name" value="PH_FT_N"/>
    <property type="match status" value="1"/>
</dbReference>
<evidence type="ECO:0000313" key="3">
    <source>
        <dbReference type="EMBL" id="PMD29368.1"/>
    </source>
</evidence>